<keyword evidence="2" id="KW-1185">Reference proteome</keyword>
<reference evidence="1 2" key="1">
    <citation type="submission" date="2017-04" db="EMBL/GenBank/DDBJ databases">
        <authorList>
            <person name="Afonso C.L."/>
            <person name="Miller P.J."/>
            <person name="Scott M.A."/>
            <person name="Spackman E."/>
            <person name="Goraichik I."/>
            <person name="Dimitrov K.M."/>
            <person name="Suarez D.L."/>
            <person name="Swayne D.E."/>
        </authorList>
    </citation>
    <scope>NUCLEOTIDE SEQUENCE [LARGE SCALE GENOMIC DNA]</scope>
    <source>
        <strain evidence="1 2">DSM 11622</strain>
    </source>
</reference>
<name>A0A1W1UG09_9BACT</name>
<protein>
    <recommendedName>
        <fullName evidence="3">TonB-dependent receptor</fullName>
    </recommendedName>
</protein>
<dbReference type="EMBL" id="FWWW01000010">
    <property type="protein sequence ID" value="SMB79724.1"/>
    <property type="molecule type" value="Genomic_DNA"/>
</dbReference>
<sequence length="148" mass="16787">DRRHDGSVVLIYQLRPAITLSATWTYGTGNALTLAQGTYNVIDQSYGLIAGFAADRYLYPEAEVYGEKNSYRLRAYHRLDLGATFTRAVGHGERVWRVGAHNAYSRHNPYYIYYSGGETASYSNPGRKQLYQLSLFPLLPALSYERSF</sequence>
<accession>A0A1W1UG09</accession>
<dbReference type="AlphaFoldDB" id="A0A1W1UG09"/>
<dbReference type="STRING" id="645990.SAMN00120144_3987"/>
<evidence type="ECO:0008006" key="3">
    <source>
        <dbReference type="Google" id="ProtNLM"/>
    </source>
</evidence>
<gene>
    <name evidence="1" type="ORF">SAMN00120144_3987</name>
</gene>
<evidence type="ECO:0000313" key="1">
    <source>
        <dbReference type="EMBL" id="SMB79724.1"/>
    </source>
</evidence>
<organism evidence="1 2">
    <name type="scientific">Hymenobacter roseosalivarius DSM 11622</name>
    <dbReference type="NCBI Taxonomy" id="645990"/>
    <lineage>
        <taxon>Bacteria</taxon>
        <taxon>Pseudomonadati</taxon>
        <taxon>Bacteroidota</taxon>
        <taxon>Cytophagia</taxon>
        <taxon>Cytophagales</taxon>
        <taxon>Hymenobacteraceae</taxon>
        <taxon>Hymenobacter</taxon>
    </lineage>
</organism>
<evidence type="ECO:0000313" key="2">
    <source>
        <dbReference type="Proteomes" id="UP000192266"/>
    </source>
</evidence>
<proteinExistence type="predicted"/>
<feature type="non-terminal residue" evidence="1">
    <location>
        <position position="1"/>
    </location>
</feature>
<dbReference type="Proteomes" id="UP000192266">
    <property type="component" value="Unassembled WGS sequence"/>
</dbReference>